<keyword evidence="2" id="KW-1185">Reference proteome</keyword>
<sequence length="200" mass="23046">MKDLIDYLEEHVDGKTLATEELIYELENGELQGVYSDQMSFSNLKYNKSSCQWDMFIVSNEKIWEMTAGKPDKLRKDFSSVGLFRFELAKRHSSGKITGSFRFISATGKDVPAYGIVSGIYDVQLEDQVLSLMEDQTLYRDQPIADGKFKTIAFKACHKFYLDQEKLHYHYDGESFDVDTVSLLRKESGDHFPPFVSMEK</sequence>
<reference evidence="1 2" key="1">
    <citation type="submission" date="2021-06" db="EMBL/GenBank/DDBJ databases">
        <title>Enterococcus alishanensis sp. nov., a novel lactic acid bacterium isolated from fresh coffee beans.</title>
        <authorList>
            <person name="Chen Y.-S."/>
        </authorList>
    </citation>
    <scope>NUCLEOTIDE SEQUENCE [LARGE SCALE GENOMIC DNA]</scope>
    <source>
        <strain evidence="1 2">ALS3</strain>
    </source>
</reference>
<organism evidence="1 2">
    <name type="scientific">Enterococcus alishanensis</name>
    <dbReference type="NCBI Taxonomy" id="1303817"/>
    <lineage>
        <taxon>Bacteria</taxon>
        <taxon>Bacillati</taxon>
        <taxon>Bacillota</taxon>
        <taxon>Bacilli</taxon>
        <taxon>Lactobacillales</taxon>
        <taxon>Enterococcaceae</taxon>
        <taxon>Enterococcus</taxon>
    </lineage>
</organism>
<dbReference type="EMBL" id="JAHUZB010000003">
    <property type="protein sequence ID" value="MBV7390542.1"/>
    <property type="molecule type" value="Genomic_DNA"/>
</dbReference>
<accession>A0ABS6TCD0</accession>
<dbReference type="RefSeq" id="WP_218325604.1">
    <property type="nucleotide sequence ID" value="NZ_JAHUZB010000003.1"/>
</dbReference>
<proteinExistence type="predicted"/>
<name>A0ABS6TCD0_9ENTE</name>
<evidence type="ECO:0000313" key="1">
    <source>
        <dbReference type="EMBL" id="MBV7390542.1"/>
    </source>
</evidence>
<protein>
    <submittedName>
        <fullName evidence="1">Uncharacterized protein</fullName>
    </submittedName>
</protein>
<evidence type="ECO:0000313" key="2">
    <source>
        <dbReference type="Proteomes" id="UP000774130"/>
    </source>
</evidence>
<comment type="caution">
    <text evidence="1">The sequence shown here is derived from an EMBL/GenBank/DDBJ whole genome shotgun (WGS) entry which is preliminary data.</text>
</comment>
<gene>
    <name evidence="1" type="ORF">KUA55_07615</name>
</gene>
<dbReference type="Proteomes" id="UP000774130">
    <property type="component" value="Unassembled WGS sequence"/>
</dbReference>